<gene>
    <name evidence="1" type="ORF">NCTC11190_01367</name>
</gene>
<dbReference type="Proteomes" id="UP000255233">
    <property type="component" value="Unassembled WGS sequence"/>
</dbReference>
<dbReference type="RefSeq" id="WP_051214534.1">
    <property type="nucleotide sequence ID" value="NZ_UGVL01000001.1"/>
</dbReference>
<proteinExistence type="predicted"/>
<sequence length="160" mass="17812">MLHYRLPESAAENVPGLAERPGREYFARVCPDLIRSGIVPEHIVRLRDAVYCRETGIELLTPEAGHTALSRRSDYGDKQMGYGACIPELKGVLPDFRACNAVELSEGVLLFSPSAKGDKLLQCLMRENASVFFDPNMNQTAMKCGLLPLFDHSLRRFVDA</sequence>
<reference evidence="1 2" key="1">
    <citation type="submission" date="2018-06" db="EMBL/GenBank/DDBJ databases">
        <authorList>
            <consortium name="Pathogen Informatics"/>
            <person name="Doyle S."/>
        </authorList>
    </citation>
    <scope>NUCLEOTIDE SEQUENCE [LARGE SCALE GENOMIC DNA]</scope>
    <source>
        <strain evidence="1 2">NCTC11190</strain>
    </source>
</reference>
<evidence type="ECO:0000313" key="2">
    <source>
        <dbReference type="Proteomes" id="UP000255233"/>
    </source>
</evidence>
<dbReference type="STRING" id="880526.GCA_000427365_02285"/>
<evidence type="ECO:0000313" key="1">
    <source>
        <dbReference type="EMBL" id="SUE34149.1"/>
    </source>
</evidence>
<dbReference type="AlphaFoldDB" id="A0A379MTS6"/>
<protein>
    <submittedName>
        <fullName evidence="1">Uncharacterized protein</fullName>
    </submittedName>
</protein>
<organism evidence="1 2">
    <name type="scientific">Rikenella microfusus</name>
    <dbReference type="NCBI Taxonomy" id="28139"/>
    <lineage>
        <taxon>Bacteria</taxon>
        <taxon>Pseudomonadati</taxon>
        <taxon>Bacteroidota</taxon>
        <taxon>Bacteroidia</taxon>
        <taxon>Bacteroidales</taxon>
        <taxon>Rikenellaceae</taxon>
        <taxon>Rikenella</taxon>
    </lineage>
</organism>
<name>A0A379MTS6_9BACT</name>
<accession>A0A379MTS6</accession>
<keyword evidence="2" id="KW-1185">Reference proteome</keyword>
<dbReference type="EMBL" id="UGVL01000001">
    <property type="protein sequence ID" value="SUE34149.1"/>
    <property type="molecule type" value="Genomic_DNA"/>
</dbReference>